<protein>
    <recommendedName>
        <fullName evidence="5">Migration and invasion enhancer 1</fullName>
    </recommendedName>
</protein>
<dbReference type="Gene3D" id="3.40.30.10">
    <property type="entry name" value="Glutaredoxin"/>
    <property type="match status" value="1"/>
</dbReference>
<evidence type="ECO:0000256" key="2">
    <source>
        <dbReference type="SAM" id="MobiDB-lite"/>
    </source>
</evidence>
<dbReference type="InterPro" id="IPR011893">
    <property type="entry name" value="Selenoprotein_Rdx-typ"/>
</dbReference>
<organism evidence="3 4">
    <name type="scientific">Octopus vulgaris</name>
    <name type="common">Common octopus</name>
    <dbReference type="NCBI Taxonomy" id="6645"/>
    <lineage>
        <taxon>Eukaryota</taxon>
        <taxon>Metazoa</taxon>
        <taxon>Spiralia</taxon>
        <taxon>Lophotrochozoa</taxon>
        <taxon>Mollusca</taxon>
        <taxon>Cephalopoda</taxon>
        <taxon>Coleoidea</taxon>
        <taxon>Octopodiformes</taxon>
        <taxon>Octopoda</taxon>
        <taxon>Incirrata</taxon>
        <taxon>Octopodidae</taxon>
        <taxon>Octopus</taxon>
    </lineage>
</organism>
<name>A0AA36FJ96_OCTVU</name>
<keyword evidence="4" id="KW-1185">Reference proteome</keyword>
<dbReference type="AlphaFoldDB" id="A0AA36FJ96"/>
<dbReference type="InterPro" id="IPR036249">
    <property type="entry name" value="Thioredoxin-like_sf"/>
</dbReference>
<feature type="region of interest" description="Disordered" evidence="2">
    <location>
        <begin position="85"/>
        <end position="157"/>
    </location>
</feature>
<evidence type="ECO:0000256" key="1">
    <source>
        <dbReference type="ARBA" id="ARBA00023284"/>
    </source>
</evidence>
<sequence length="157" mass="17321">MCTLNSAIPEAMRTGISDRTAAFEVTINDKLVFSRLQSFSFPSSEQIVNLLHDVQSGKTIPVIEETSTGCTIISKVLFDLPPAKMSEHRSSCSTFDGTEKSSVSQTEKSSVSQTEKSSTSRTEKSSVSQPERSSVSQRERSSMSEKHLRVEIEYCQS</sequence>
<dbReference type="Pfam" id="PF10262">
    <property type="entry name" value="Rdx"/>
    <property type="match status" value="1"/>
</dbReference>
<evidence type="ECO:0008006" key="5">
    <source>
        <dbReference type="Google" id="ProtNLM"/>
    </source>
</evidence>
<reference evidence="3" key="1">
    <citation type="submission" date="2023-08" db="EMBL/GenBank/DDBJ databases">
        <authorList>
            <person name="Alioto T."/>
            <person name="Alioto T."/>
            <person name="Gomez Garrido J."/>
        </authorList>
    </citation>
    <scope>NUCLEOTIDE SEQUENCE</scope>
</reference>
<evidence type="ECO:0000313" key="4">
    <source>
        <dbReference type="Proteomes" id="UP001162480"/>
    </source>
</evidence>
<dbReference type="Proteomes" id="UP001162480">
    <property type="component" value="Chromosome 18"/>
</dbReference>
<dbReference type="SUPFAM" id="SSF52833">
    <property type="entry name" value="Thioredoxin-like"/>
    <property type="match status" value="1"/>
</dbReference>
<feature type="compositionally biased region" description="Basic and acidic residues" evidence="2">
    <location>
        <begin position="137"/>
        <end position="157"/>
    </location>
</feature>
<evidence type="ECO:0000313" key="3">
    <source>
        <dbReference type="EMBL" id="CAI9736223.1"/>
    </source>
</evidence>
<feature type="compositionally biased region" description="Low complexity" evidence="2">
    <location>
        <begin position="100"/>
        <end position="136"/>
    </location>
</feature>
<dbReference type="EMBL" id="OX597831">
    <property type="protein sequence ID" value="CAI9736223.1"/>
    <property type="molecule type" value="Genomic_DNA"/>
</dbReference>
<keyword evidence="1" id="KW-0676">Redox-active center</keyword>
<gene>
    <name evidence="3" type="ORF">OCTVUL_1B009363</name>
</gene>
<accession>A0AA36FJ96</accession>
<proteinExistence type="predicted"/>